<dbReference type="AlphaFoldDB" id="A0A8X6PC76"/>
<dbReference type="Proteomes" id="UP000887013">
    <property type="component" value="Unassembled WGS sequence"/>
</dbReference>
<dbReference type="EMBL" id="BMAW01018800">
    <property type="protein sequence ID" value="GFT60175.1"/>
    <property type="molecule type" value="Genomic_DNA"/>
</dbReference>
<proteinExistence type="predicted"/>
<gene>
    <name evidence="1" type="ORF">NPIL_84981</name>
</gene>
<reference evidence="1" key="1">
    <citation type="submission" date="2020-08" db="EMBL/GenBank/DDBJ databases">
        <title>Multicomponent nature underlies the extraordinary mechanical properties of spider dragline silk.</title>
        <authorList>
            <person name="Kono N."/>
            <person name="Nakamura H."/>
            <person name="Mori M."/>
            <person name="Yoshida Y."/>
            <person name="Ohtoshi R."/>
            <person name="Malay A.D."/>
            <person name="Moran D.A.P."/>
            <person name="Tomita M."/>
            <person name="Numata K."/>
            <person name="Arakawa K."/>
        </authorList>
    </citation>
    <scope>NUCLEOTIDE SEQUENCE</scope>
</reference>
<sequence>MLGGQLGININMLIESMHWTIKYVYLQGKKVKRLDGALFYLMKFVRDRVFDRNIRLEKDKISSKIAQLRKRHKVGQELTSLCIQKNEEEWSVASTKVDEEEMVICEDRKFLEKATFVDNLKATATRKKTSKEEFQKKCIELANKLINKT</sequence>
<dbReference type="OrthoDB" id="6436084at2759"/>
<protein>
    <submittedName>
        <fullName evidence="1">Uncharacterized protein</fullName>
    </submittedName>
</protein>
<name>A0A8X6PC76_NEPPI</name>
<evidence type="ECO:0000313" key="2">
    <source>
        <dbReference type="Proteomes" id="UP000887013"/>
    </source>
</evidence>
<evidence type="ECO:0000313" key="1">
    <source>
        <dbReference type="EMBL" id="GFT60175.1"/>
    </source>
</evidence>
<comment type="caution">
    <text evidence="1">The sequence shown here is derived from an EMBL/GenBank/DDBJ whole genome shotgun (WGS) entry which is preliminary data.</text>
</comment>
<keyword evidence="2" id="KW-1185">Reference proteome</keyword>
<accession>A0A8X6PC76</accession>
<organism evidence="1 2">
    <name type="scientific">Nephila pilipes</name>
    <name type="common">Giant wood spider</name>
    <name type="synonym">Nephila maculata</name>
    <dbReference type="NCBI Taxonomy" id="299642"/>
    <lineage>
        <taxon>Eukaryota</taxon>
        <taxon>Metazoa</taxon>
        <taxon>Ecdysozoa</taxon>
        <taxon>Arthropoda</taxon>
        <taxon>Chelicerata</taxon>
        <taxon>Arachnida</taxon>
        <taxon>Araneae</taxon>
        <taxon>Araneomorphae</taxon>
        <taxon>Entelegynae</taxon>
        <taxon>Araneoidea</taxon>
        <taxon>Nephilidae</taxon>
        <taxon>Nephila</taxon>
    </lineage>
</organism>